<feature type="compositionally biased region" description="Polar residues" evidence="8">
    <location>
        <begin position="425"/>
        <end position="435"/>
    </location>
</feature>
<dbReference type="PROSITE" id="PS00107">
    <property type="entry name" value="PROTEIN_KINASE_ATP"/>
    <property type="match status" value="1"/>
</dbReference>
<evidence type="ECO:0000313" key="10">
    <source>
        <dbReference type="EMBL" id="TCS99302.1"/>
    </source>
</evidence>
<dbReference type="AlphaFoldDB" id="A0A4S3KXC9"/>
<evidence type="ECO:0000259" key="9">
    <source>
        <dbReference type="PROSITE" id="PS50011"/>
    </source>
</evidence>
<dbReference type="GO" id="GO:0005524">
    <property type="term" value="F:ATP binding"/>
    <property type="evidence" value="ECO:0007669"/>
    <property type="project" value="UniProtKB-UniRule"/>
</dbReference>
<dbReference type="Gene3D" id="1.10.510.10">
    <property type="entry name" value="Transferase(Phosphotransferase) domain 1"/>
    <property type="match status" value="1"/>
</dbReference>
<dbReference type="RefSeq" id="WP_132577313.1">
    <property type="nucleotide sequence ID" value="NZ_JBHLWF010000031.1"/>
</dbReference>
<keyword evidence="11" id="KW-1185">Reference proteome</keyword>
<feature type="region of interest" description="Disordered" evidence="8">
    <location>
        <begin position="297"/>
        <end position="335"/>
    </location>
</feature>
<dbReference type="Pfam" id="PF00069">
    <property type="entry name" value="Pkinase"/>
    <property type="match status" value="1"/>
</dbReference>
<dbReference type="PANTHER" id="PTHR43289">
    <property type="entry name" value="MITOGEN-ACTIVATED PROTEIN KINASE KINASE KINASE 20-RELATED"/>
    <property type="match status" value="1"/>
</dbReference>
<keyword evidence="2" id="KW-0723">Serine/threonine-protein kinase</keyword>
<organism evidence="10 11">
    <name type="scientific">Pseudofulvimonas gallinarii</name>
    <dbReference type="NCBI Taxonomy" id="634155"/>
    <lineage>
        <taxon>Bacteria</taxon>
        <taxon>Pseudomonadati</taxon>
        <taxon>Pseudomonadota</taxon>
        <taxon>Gammaproteobacteria</taxon>
        <taxon>Lysobacterales</taxon>
        <taxon>Rhodanobacteraceae</taxon>
        <taxon>Pseudofulvimonas</taxon>
    </lineage>
</organism>
<feature type="binding site" evidence="7">
    <location>
        <position position="37"/>
    </location>
    <ligand>
        <name>ATP</name>
        <dbReference type="ChEBI" id="CHEBI:30616"/>
    </ligand>
</feature>
<gene>
    <name evidence="10" type="ORF">EDC25_106141</name>
</gene>
<sequence length="665" mass="69313">MKGRLGHYEIVAELGRGGMGVVHKALDPALGRVVAIKELAPALADDPALVERFLREARSMAALSDPHIVGIHFIGQENGRPFFVMEFVEGEALGNMLRRLGKLPVADTLKILHQTAQGLATAHDRGVIHRDIKPGNILVDTRGRVRLADFGIALAANDPGQKLTSTGEFIGTPGYVSPEICKGLPIDPRSDIFSLGVVMFEMLSGRMPFTDNSPLGLMLEVVNAQIPDIHTLNDQVDAETAAILAKMVAKNADDRYQSARELAADLARHPLVADGKPLSVPVVPPSDSQTVIAALSQPRVPTPPPVVSRADADAADTRPRGPRPAAAAAQDPEATLVRAPAAANDPTGRQRLVAGLALAALVLAGTGYAFRDYFTGFANGFRDGFVAGKVSNPVPPSHANDLPVAALTSASPATGAMDAAPPQVENASASPSQAPTAVAMGDAPAMVQAGGETQASQSVAGQSASTATVAGSDPQALAASVDSQPPATAPASSEGLRAGAQSTPQPSRPAQARAAAEPPPPPRFVVIAQGDSALSLPAQQRIEDYLSGAGHRLVDAETVPGLSAADTASLIRAARRHARVVVIVRTEPIGSRDLHFYGRHDVAYTAYLSVRAYDTQTGQPLSSGFRQKVEFAALNAEQRANEALDPELSSLARVVAPVLRQTSRG</sequence>
<evidence type="ECO:0000313" key="11">
    <source>
        <dbReference type="Proteomes" id="UP000294599"/>
    </source>
</evidence>
<evidence type="ECO:0000256" key="7">
    <source>
        <dbReference type="PROSITE-ProRule" id="PRU10141"/>
    </source>
</evidence>
<proteinExistence type="predicted"/>
<feature type="compositionally biased region" description="Low complexity" evidence="8">
    <location>
        <begin position="504"/>
        <end position="516"/>
    </location>
</feature>
<evidence type="ECO:0000256" key="3">
    <source>
        <dbReference type="ARBA" id="ARBA00022679"/>
    </source>
</evidence>
<evidence type="ECO:0000256" key="6">
    <source>
        <dbReference type="ARBA" id="ARBA00022840"/>
    </source>
</evidence>
<keyword evidence="4 7" id="KW-0547">Nucleotide-binding</keyword>
<feature type="compositionally biased region" description="Basic and acidic residues" evidence="8">
    <location>
        <begin position="310"/>
        <end position="319"/>
    </location>
</feature>
<dbReference type="InterPro" id="IPR017441">
    <property type="entry name" value="Protein_kinase_ATP_BS"/>
</dbReference>
<dbReference type="OrthoDB" id="9801841at2"/>
<dbReference type="PROSITE" id="PS00108">
    <property type="entry name" value="PROTEIN_KINASE_ST"/>
    <property type="match status" value="1"/>
</dbReference>
<dbReference type="SMART" id="SM00220">
    <property type="entry name" value="S_TKc"/>
    <property type="match status" value="1"/>
</dbReference>
<dbReference type="Proteomes" id="UP000294599">
    <property type="component" value="Unassembled WGS sequence"/>
</dbReference>
<dbReference type="Gene3D" id="3.30.200.20">
    <property type="entry name" value="Phosphorylase Kinase, domain 1"/>
    <property type="match status" value="1"/>
</dbReference>
<dbReference type="PANTHER" id="PTHR43289:SF6">
    <property type="entry name" value="SERINE_THREONINE-PROTEIN KINASE NEKL-3"/>
    <property type="match status" value="1"/>
</dbReference>
<keyword evidence="6 7" id="KW-0067">ATP-binding</keyword>
<dbReference type="EMBL" id="SMAF01000006">
    <property type="protein sequence ID" value="TCS99302.1"/>
    <property type="molecule type" value="Genomic_DNA"/>
</dbReference>
<accession>A0A4S3KXC9</accession>
<dbReference type="InterPro" id="IPR011009">
    <property type="entry name" value="Kinase-like_dom_sf"/>
</dbReference>
<evidence type="ECO:0000256" key="2">
    <source>
        <dbReference type="ARBA" id="ARBA00022527"/>
    </source>
</evidence>
<feature type="compositionally biased region" description="Low complexity" evidence="8">
    <location>
        <begin position="453"/>
        <end position="472"/>
    </location>
</feature>
<dbReference type="InterPro" id="IPR008271">
    <property type="entry name" value="Ser/Thr_kinase_AS"/>
</dbReference>
<evidence type="ECO:0000256" key="5">
    <source>
        <dbReference type="ARBA" id="ARBA00022777"/>
    </source>
</evidence>
<dbReference type="PROSITE" id="PS50011">
    <property type="entry name" value="PROTEIN_KINASE_DOM"/>
    <property type="match status" value="1"/>
</dbReference>
<dbReference type="SUPFAM" id="SSF56112">
    <property type="entry name" value="Protein kinase-like (PK-like)"/>
    <property type="match status" value="1"/>
</dbReference>
<evidence type="ECO:0000256" key="1">
    <source>
        <dbReference type="ARBA" id="ARBA00012513"/>
    </source>
</evidence>
<feature type="compositionally biased region" description="Low complexity" evidence="8">
    <location>
        <begin position="323"/>
        <end position="334"/>
    </location>
</feature>
<dbReference type="InterPro" id="IPR000719">
    <property type="entry name" value="Prot_kinase_dom"/>
</dbReference>
<reference evidence="10 11" key="1">
    <citation type="submission" date="2019-03" db="EMBL/GenBank/DDBJ databases">
        <title>Genomic Encyclopedia of Type Strains, Phase IV (KMG-IV): sequencing the most valuable type-strain genomes for metagenomic binning, comparative biology and taxonomic classification.</title>
        <authorList>
            <person name="Goeker M."/>
        </authorList>
    </citation>
    <scope>NUCLEOTIDE SEQUENCE [LARGE SCALE GENOMIC DNA]</scope>
    <source>
        <strain evidence="10 11">DSM 21944</strain>
    </source>
</reference>
<keyword evidence="5 10" id="KW-0418">Kinase</keyword>
<feature type="domain" description="Protein kinase" evidence="9">
    <location>
        <begin position="8"/>
        <end position="272"/>
    </location>
</feature>
<dbReference type="FunFam" id="1.10.510.10:FF:000021">
    <property type="entry name" value="Serine/threonine protein kinase"/>
    <property type="match status" value="1"/>
</dbReference>
<name>A0A4S3KXC9_9GAMM</name>
<keyword evidence="3" id="KW-0808">Transferase</keyword>
<evidence type="ECO:0000256" key="8">
    <source>
        <dbReference type="SAM" id="MobiDB-lite"/>
    </source>
</evidence>
<evidence type="ECO:0000256" key="4">
    <source>
        <dbReference type="ARBA" id="ARBA00022741"/>
    </source>
</evidence>
<feature type="region of interest" description="Disordered" evidence="8">
    <location>
        <begin position="413"/>
        <end position="525"/>
    </location>
</feature>
<comment type="caution">
    <text evidence="10">The sequence shown here is derived from an EMBL/GenBank/DDBJ whole genome shotgun (WGS) entry which is preliminary data.</text>
</comment>
<dbReference type="CDD" id="cd14014">
    <property type="entry name" value="STKc_PknB_like"/>
    <property type="match status" value="1"/>
</dbReference>
<protein>
    <recommendedName>
        <fullName evidence="1">non-specific serine/threonine protein kinase</fullName>
        <ecNumber evidence="1">2.7.11.1</ecNumber>
    </recommendedName>
</protein>
<dbReference type="GO" id="GO:0004674">
    <property type="term" value="F:protein serine/threonine kinase activity"/>
    <property type="evidence" value="ECO:0007669"/>
    <property type="project" value="UniProtKB-KW"/>
</dbReference>
<dbReference type="EC" id="2.7.11.1" evidence="1"/>